<accession>A0A1V1NX38</accession>
<reference evidence="3" key="1">
    <citation type="submission" date="2012-11" db="EMBL/GenBank/DDBJ databases">
        <authorList>
            <person name="Lucero-Rivera Y.E."/>
            <person name="Tovar-Ramirez D."/>
        </authorList>
    </citation>
    <scope>NUCLEOTIDE SEQUENCE [LARGE SCALE GENOMIC DNA]</scope>
    <source>
        <strain evidence="3">Araruama</strain>
    </source>
</reference>
<gene>
    <name evidence="2" type="ORF">OMM_11890</name>
</gene>
<dbReference type="InterPro" id="IPR036465">
    <property type="entry name" value="vWFA_dom_sf"/>
</dbReference>
<dbReference type="Proteomes" id="UP000189670">
    <property type="component" value="Unassembled WGS sequence"/>
</dbReference>
<evidence type="ECO:0000259" key="1">
    <source>
        <dbReference type="PROSITE" id="PS50234"/>
    </source>
</evidence>
<organism evidence="2 3">
    <name type="scientific">Candidatus Magnetoglobus multicellularis str. Araruama</name>
    <dbReference type="NCBI Taxonomy" id="890399"/>
    <lineage>
        <taxon>Bacteria</taxon>
        <taxon>Pseudomonadati</taxon>
        <taxon>Thermodesulfobacteriota</taxon>
        <taxon>Desulfobacteria</taxon>
        <taxon>Desulfobacterales</taxon>
        <taxon>Desulfobacteraceae</taxon>
        <taxon>Candidatus Magnetoglobus</taxon>
    </lineage>
</organism>
<dbReference type="InterPro" id="IPR002035">
    <property type="entry name" value="VWF_A"/>
</dbReference>
<evidence type="ECO:0000313" key="3">
    <source>
        <dbReference type="Proteomes" id="UP000189670"/>
    </source>
</evidence>
<dbReference type="AlphaFoldDB" id="A0A1V1NX38"/>
<dbReference type="EMBL" id="ATBP01001529">
    <property type="protein sequence ID" value="ETR67159.1"/>
    <property type="molecule type" value="Genomic_DNA"/>
</dbReference>
<dbReference type="PROSITE" id="PS50234">
    <property type="entry name" value="VWFA"/>
    <property type="match status" value="1"/>
</dbReference>
<dbReference type="SUPFAM" id="SSF53300">
    <property type="entry name" value="vWA-like"/>
    <property type="match status" value="1"/>
</dbReference>
<proteinExistence type="predicted"/>
<evidence type="ECO:0000313" key="2">
    <source>
        <dbReference type="EMBL" id="ETR67159.1"/>
    </source>
</evidence>
<sequence>MIVTVSQAYSIDYIFFLLDKSNSMWAQQPETKQPVFELAKEKIYSIVNKLPDLSGRRKVKIILFDSERRNTFEISVKSVDDAKKWLAPIKPGGKTTIGDRLEEVRKEIIKTGSKDVEVHLFSDLIESDVGDLSLDDAIKKLNKSLTQGKLKPIDWTLRAYTWKGLEKEQLKGKLPLRNTIIQPINQEKPRVILEASDHIMMDIEENNDKIIKINEGMTQLSGLIDQTIKEVPGYSNKNISLMIKAICPDIPLAKVQLNDRDVLEIKLSDTSAIGNFNIETKVKLCSLDQWVYQKDISFWKQKHLIDFIPQLSPKELNNPKLIDLPNKRQTTFELISTPKFQISNYPTGRNMVFDNLVEGESFNEMIDIQWNRGAIGKRLTWTLPKLNNAIGYMTTPGGESLDSFVLDESFQKKLFLNGLRPNHKKSGNWI</sequence>
<comment type="caution">
    <text evidence="2">The sequence shown here is derived from an EMBL/GenBank/DDBJ whole genome shotgun (WGS) entry which is preliminary data.</text>
</comment>
<dbReference type="Gene3D" id="3.40.50.410">
    <property type="entry name" value="von Willebrand factor, type A domain"/>
    <property type="match status" value="1"/>
</dbReference>
<protein>
    <recommendedName>
        <fullName evidence="1">VWFA domain-containing protein</fullName>
    </recommendedName>
</protein>
<feature type="domain" description="VWFA" evidence="1">
    <location>
        <begin position="13"/>
        <end position="148"/>
    </location>
</feature>
<name>A0A1V1NX38_9BACT</name>
<dbReference type="CDD" id="cd00198">
    <property type="entry name" value="vWFA"/>
    <property type="match status" value="1"/>
</dbReference>
<dbReference type="Pfam" id="PF13519">
    <property type="entry name" value="VWA_2"/>
    <property type="match status" value="1"/>
</dbReference>